<evidence type="ECO:0008006" key="4">
    <source>
        <dbReference type="Google" id="ProtNLM"/>
    </source>
</evidence>
<feature type="transmembrane region" description="Helical" evidence="1">
    <location>
        <begin position="94"/>
        <end position="117"/>
    </location>
</feature>
<feature type="transmembrane region" description="Helical" evidence="1">
    <location>
        <begin position="319"/>
        <end position="341"/>
    </location>
</feature>
<feature type="transmembrane region" description="Helical" evidence="1">
    <location>
        <begin position="167"/>
        <end position="183"/>
    </location>
</feature>
<proteinExistence type="predicted"/>
<name>A0A5S4WV66_9BRAD</name>
<dbReference type="EMBL" id="VSSR01000021">
    <property type="protein sequence ID" value="TYL84559.1"/>
    <property type="molecule type" value="Genomic_DNA"/>
</dbReference>
<dbReference type="Proteomes" id="UP000324853">
    <property type="component" value="Unassembled WGS sequence"/>
</dbReference>
<dbReference type="RefSeq" id="WP_148751211.1">
    <property type="nucleotide sequence ID" value="NZ_VSSR01000021.1"/>
</dbReference>
<feature type="transmembrane region" description="Helical" evidence="1">
    <location>
        <begin position="371"/>
        <end position="390"/>
    </location>
</feature>
<sequence length="546" mass="59613">MDTNISTSQLMPAAARRHGDARLVRHLLMAAAISIAWVVLLCATFDPKWDTNDDVGMSMIAHGYGSVDYGSDLLLFSNVVWGLIVRSLPSIDDILGYSIATLLALTLAGSAVVYFLLRVSVRPIVAGLILTVAFTRPILFPQFTETAGLLAIAGVLGLLAYDRHRSAFDLVLACCLAFLAYLVRDQELALVVAVALPLVPWRKLAASRAARIAAAGLAICMLAATVANVRAYSSPEWQTFRQQNLARAPLTDFGAAKFILERPDLMQRHGLSPNDIVLVSRWFFVDPHLSNPELLWALMREIPPRTALEKNLTSSVSDLSLLLGPQLLTLTLLGAALLMILLQPRLFVAWFICLAAFLAFTAAGRSPPVRVCLPLLALLTIAAVTMDIRVPRWRRLILFVTLLAGALVNTWNLVGEAMASDRAVAQARQNRFVSPESIFVWGASLPYELVFPLFTRERDVHSTRIYGLGVLTLAPYSVPTADEARGQGFLIRLRSQAGIPLIANAYEESLLNTYCVEHYGAPLKTSVATRTPLWTIKNASCASSAQ</sequence>
<comment type="caution">
    <text evidence="2">The sequence shown here is derived from an EMBL/GenBank/DDBJ whole genome shotgun (WGS) entry which is preliminary data.</text>
</comment>
<evidence type="ECO:0000313" key="2">
    <source>
        <dbReference type="EMBL" id="TYL84559.1"/>
    </source>
</evidence>
<feature type="transmembrane region" description="Helical" evidence="1">
    <location>
        <begin position="396"/>
        <end position="414"/>
    </location>
</feature>
<protein>
    <recommendedName>
        <fullName evidence="4">Glycosyltransferase RgtA/B/C/D-like domain-containing protein</fullName>
    </recommendedName>
</protein>
<keyword evidence="1" id="KW-1133">Transmembrane helix</keyword>
<feature type="transmembrane region" description="Helical" evidence="1">
    <location>
        <begin position="212"/>
        <end position="232"/>
    </location>
</feature>
<feature type="transmembrane region" description="Helical" evidence="1">
    <location>
        <begin position="347"/>
        <end position="364"/>
    </location>
</feature>
<gene>
    <name evidence="2" type="ORF">FXB38_12790</name>
</gene>
<keyword evidence="1" id="KW-0812">Transmembrane</keyword>
<feature type="transmembrane region" description="Helical" evidence="1">
    <location>
        <begin position="138"/>
        <end position="161"/>
    </location>
</feature>
<dbReference type="OrthoDB" id="8207695at2"/>
<dbReference type="AlphaFoldDB" id="A0A5S4WV66"/>
<evidence type="ECO:0000313" key="3">
    <source>
        <dbReference type="Proteomes" id="UP000324853"/>
    </source>
</evidence>
<evidence type="ECO:0000256" key="1">
    <source>
        <dbReference type="SAM" id="Phobius"/>
    </source>
</evidence>
<reference evidence="2 3" key="1">
    <citation type="submission" date="2019-08" db="EMBL/GenBank/DDBJ databases">
        <title>Bradyrhizobium hipponensis sp. nov., a rhizobium isolated from a Lupinus angustifolius root nodule in Tunisia.</title>
        <authorList>
            <person name="Off K."/>
            <person name="Rejili M."/>
            <person name="Mars M."/>
            <person name="Brachmann A."/>
            <person name="Marin M."/>
        </authorList>
    </citation>
    <scope>NUCLEOTIDE SEQUENCE [LARGE SCALE GENOMIC DNA]</scope>
    <source>
        <strain evidence="2 3">CTAW11</strain>
    </source>
</reference>
<keyword evidence="3" id="KW-1185">Reference proteome</keyword>
<feature type="transmembrane region" description="Helical" evidence="1">
    <location>
        <begin position="66"/>
        <end position="88"/>
    </location>
</feature>
<keyword evidence="1" id="KW-0472">Membrane</keyword>
<accession>A0A5S4WV66</accession>
<feature type="transmembrane region" description="Helical" evidence="1">
    <location>
        <begin position="27"/>
        <end position="45"/>
    </location>
</feature>
<organism evidence="2 3">
    <name type="scientific">Bradyrhizobium cytisi</name>
    <dbReference type="NCBI Taxonomy" id="515489"/>
    <lineage>
        <taxon>Bacteria</taxon>
        <taxon>Pseudomonadati</taxon>
        <taxon>Pseudomonadota</taxon>
        <taxon>Alphaproteobacteria</taxon>
        <taxon>Hyphomicrobiales</taxon>
        <taxon>Nitrobacteraceae</taxon>
        <taxon>Bradyrhizobium</taxon>
    </lineage>
</organism>